<dbReference type="Proteomes" id="UP000296079">
    <property type="component" value="Chromosome 2"/>
</dbReference>
<dbReference type="HOGENOM" id="CLU_034180_11_2_4"/>
<evidence type="ECO:0000256" key="6">
    <source>
        <dbReference type="ARBA" id="ARBA00023136"/>
    </source>
</evidence>
<dbReference type="eggNOG" id="COG2814">
    <property type="taxonomic scope" value="Bacteria"/>
</dbReference>
<evidence type="ECO:0000313" key="9">
    <source>
        <dbReference type="EMBL" id="QCC05009.1"/>
    </source>
</evidence>
<dbReference type="GO" id="GO:0005886">
    <property type="term" value="C:plasma membrane"/>
    <property type="evidence" value="ECO:0007669"/>
    <property type="project" value="UniProtKB-SubCell"/>
</dbReference>
<evidence type="ECO:0000256" key="1">
    <source>
        <dbReference type="ARBA" id="ARBA00004651"/>
    </source>
</evidence>
<name>Q0JYD0_CUPNH</name>
<feature type="transmembrane region" description="Helical" evidence="7">
    <location>
        <begin position="285"/>
        <end position="304"/>
    </location>
</feature>
<keyword evidence="4 7" id="KW-0812">Transmembrane</keyword>
<keyword evidence="10" id="KW-1185">Reference proteome</keyword>
<dbReference type="RefSeq" id="WP_011617895.1">
    <property type="nucleotide sequence ID" value="NC_008314.1"/>
</dbReference>
<dbReference type="InterPro" id="IPR010290">
    <property type="entry name" value="TM_effector"/>
</dbReference>
<dbReference type="PANTHER" id="PTHR23513:SF6">
    <property type="entry name" value="MAJOR FACILITATOR SUPERFAMILY ASSOCIATED DOMAIN-CONTAINING PROTEIN"/>
    <property type="match status" value="1"/>
</dbReference>
<dbReference type="AlphaFoldDB" id="Q0JYD0"/>
<dbReference type="InterPro" id="IPR036259">
    <property type="entry name" value="MFS_trans_sf"/>
</dbReference>
<feature type="transmembrane region" description="Helical" evidence="7">
    <location>
        <begin position="310"/>
        <end position="333"/>
    </location>
</feature>
<organism evidence="8 10">
    <name type="scientific">Cupriavidus necator (strain ATCC 17699 / DSM 428 / KCTC 22496 / NCIMB 10442 / H16 / Stanier 337)</name>
    <name type="common">Ralstonia eutropha</name>
    <dbReference type="NCBI Taxonomy" id="381666"/>
    <lineage>
        <taxon>Bacteria</taxon>
        <taxon>Pseudomonadati</taxon>
        <taxon>Pseudomonadota</taxon>
        <taxon>Betaproteobacteria</taxon>
        <taxon>Burkholderiales</taxon>
        <taxon>Burkholderiaceae</taxon>
        <taxon>Cupriavidus</taxon>
    </lineage>
</organism>
<dbReference type="EMBL" id="CP039288">
    <property type="protein sequence ID" value="QCC05009.1"/>
    <property type="molecule type" value="Genomic_DNA"/>
</dbReference>
<feature type="transmembrane region" description="Helical" evidence="7">
    <location>
        <begin position="41"/>
        <end position="65"/>
    </location>
</feature>
<comment type="subcellular location">
    <subcellularLocation>
        <location evidence="1">Cell membrane</location>
        <topology evidence="1">Multi-pass membrane protein</topology>
    </subcellularLocation>
</comment>
<evidence type="ECO:0000313" key="11">
    <source>
        <dbReference type="Proteomes" id="UP000296079"/>
    </source>
</evidence>
<dbReference type="SUPFAM" id="SSF103473">
    <property type="entry name" value="MFS general substrate transporter"/>
    <property type="match status" value="1"/>
</dbReference>
<evidence type="ECO:0000313" key="10">
    <source>
        <dbReference type="Proteomes" id="UP000008210"/>
    </source>
</evidence>
<dbReference type="Pfam" id="PF05977">
    <property type="entry name" value="MFS_3"/>
    <property type="match status" value="1"/>
</dbReference>
<evidence type="ECO:0000256" key="3">
    <source>
        <dbReference type="ARBA" id="ARBA00022475"/>
    </source>
</evidence>
<keyword evidence="6 7" id="KW-0472">Membrane</keyword>
<dbReference type="CDD" id="cd06173">
    <property type="entry name" value="MFS_MefA_like"/>
    <property type="match status" value="1"/>
</dbReference>
<feature type="transmembrane region" description="Helical" evidence="7">
    <location>
        <begin position="259"/>
        <end position="278"/>
    </location>
</feature>
<keyword evidence="3" id="KW-1003">Cell membrane</keyword>
<dbReference type="OrthoDB" id="7283966at2"/>
<dbReference type="EMBL" id="AM260480">
    <property type="protein sequence ID" value="CAJ97244.1"/>
    <property type="molecule type" value="Genomic_DNA"/>
</dbReference>
<accession>Q0JYD0</accession>
<evidence type="ECO:0000256" key="5">
    <source>
        <dbReference type="ARBA" id="ARBA00022989"/>
    </source>
</evidence>
<dbReference type="STRING" id="381666.H16_B2462"/>
<dbReference type="Proteomes" id="UP000008210">
    <property type="component" value="Chromosome 2"/>
</dbReference>
<keyword evidence="2" id="KW-0813">Transport</keyword>
<feature type="transmembrane region" description="Helical" evidence="7">
    <location>
        <begin position="345"/>
        <end position="368"/>
    </location>
</feature>
<dbReference type="Gene3D" id="1.20.1250.20">
    <property type="entry name" value="MFS general substrate transporter like domains"/>
    <property type="match status" value="1"/>
</dbReference>
<evidence type="ECO:0000256" key="7">
    <source>
        <dbReference type="SAM" id="Phobius"/>
    </source>
</evidence>
<feature type="transmembrane region" description="Helical" evidence="7">
    <location>
        <begin position="374"/>
        <end position="396"/>
    </location>
</feature>
<feature type="transmembrane region" description="Helical" evidence="7">
    <location>
        <begin position="223"/>
        <end position="239"/>
    </location>
</feature>
<gene>
    <name evidence="8" type="ordered locus">H16_B2462</name>
    <name evidence="9" type="ORF">E6A55_31600</name>
</gene>
<keyword evidence="5 7" id="KW-1133">Transmembrane helix</keyword>
<dbReference type="PANTHER" id="PTHR23513">
    <property type="entry name" value="INTEGRAL MEMBRANE EFFLUX PROTEIN-RELATED"/>
    <property type="match status" value="1"/>
</dbReference>
<evidence type="ECO:0000313" key="8">
    <source>
        <dbReference type="EMBL" id="CAJ97244.1"/>
    </source>
</evidence>
<sequence>MRVLRQPRVAAYYLIHTSAQIGTWVQQVVVGWYAWEQTHSELLLGILIFVQFAPSFVVSPLAGILVDRGKVRQVVRIADATCGLTSLVLAALAVTGNLTIFALLACALLVGICGSFSQPARQVLLTKLVEKTEIASAVSVNSVSMNIARSVGPLGAAYLITNNLSFFAFALSGVTALADAMFVRVLSGNDGETKPVRPPRRESFLVTLKGAFTAVLDDRSMRLVFLVYLAYAMLGRPVIDMLPAIVDSILRQDARVLGNINALFGVLAIAAGLLLSLVSHIRTLLKVQVISLVFLASGTAMLSLSSSELGGYFAIGIFALGQAAVNICSSAFAQMQAVETHKGRVVALHVMTFRAGAAVGGLLVGYVAGLMGLANAMIAIAACLSIVFACAIGTAMRFRG</sequence>
<reference evidence="8 10" key="1">
    <citation type="journal article" date="2006" name="Nat. Biotechnol.">
        <title>Genome sequence of the bioplastic-producing 'Knallgas' bacterium Ralstonia eutropha H16.</title>
        <authorList>
            <person name="Pohlmann A."/>
            <person name="Fricke W.F."/>
            <person name="Reinecke F."/>
            <person name="Kusian B."/>
            <person name="Liesegang H."/>
            <person name="Cramm R."/>
            <person name="Eitinger T."/>
            <person name="Ewering C."/>
            <person name="Potter M."/>
            <person name="Schwartz E."/>
            <person name="Strittmatter A."/>
            <person name="Voss I."/>
            <person name="Gottschalk G."/>
            <person name="Steinbuechel A."/>
            <person name="Friedrich B."/>
            <person name="Bowien B."/>
        </authorList>
    </citation>
    <scope>NUCLEOTIDE SEQUENCE [LARGE SCALE GENOMIC DNA]</scope>
    <source>
        <strain evidence="10">ATCC 17699 / DSM 428 / KCTC 22496 / NCIMB 10442 / H16 / Stanier 337</strain>
        <strain evidence="8">H16</strain>
    </source>
</reference>
<feature type="transmembrane region" description="Helical" evidence="7">
    <location>
        <begin position="166"/>
        <end position="187"/>
    </location>
</feature>
<feature type="transmembrane region" description="Helical" evidence="7">
    <location>
        <begin position="12"/>
        <end position="35"/>
    </location>
</feature>
<evidence type="ECO:0000256" key="2">
    <source>
        <dbReference type="ARBA" id="ARBA00022448"/>
    </source>
</evidence>
<protein>
    <submittedName>
        <fullName evidence="8 9">MFS transporter</fullName>
    </submittedName>
</protein>
<proteinExistence type="predicted"/>
<dbReference type="KEGG" id="reh:H16_B2462"/>
<evidence type="ECO:0000256" key="4">
    <source>
        <dbReference type="ARBA" id="ARBA00022692"/>
    </source>
</evidence>
<reference evidence="9 11" key="2">
    <citation type="submission" date="2019-04" db="EMBL/GenBank/DDBJ databases">
        <title>Long-read de novo sequencing of Cupriavidus necator H16.</title>
        <authorList>
            <person name="Little G.T."/>
            <person name="Ehsaan M."/>
            <person name="Arenas-Lopez C."/>
            <person name="Jawed K."/>
            <person name="Winzer K."/>
            <person name="Kovacs K."/>
            <person name="Malys N."/>
            <person name="Minton N.P."/>
        </authorList>
    </citation>
    <scope>NUCLEOTIDE SEQUENCE [LARGE SCALE GENOMIC DNA]</scope>
    <source>
        <strain evidence="9 11">H16</strain>
    </source>
</reference>